<feature type="compositionally biased region" description="Basic and acidic residues" evidence="1">
    <location>
        <begin position="41"/>
        <end position="50"/>
    </location>
</feature>
<evidence type="ECO:0000313" key="3">
    <source>
        <dbReference type="Proteomes" id="UP000682892"/>
    </source>
</evidence>
<organism evidence="2 3">
    <name type="scientific">Aedes aegypti</name>
    <name type="common">Yellowfever mosquito</name>
    <name type="synonym">Culex aegypti</name>
    <dbReference type="NCBI Taxonomy" id="7159"/>
    <lineage>
        <taxon>Eukaryota</taxon>
        <taxon>Metazoa</taxon>
        <taxon>Ecdysozoa</taxon>
        <taxon>Arthropoda</taxon>
        <taxon>Hexapoda</taxon>
        <taxon>Insecta</taxon>
        <taxon>Pterygota</taxon>
        <taxon>Neoptera</taxon>
        <taxon>Endopterygota</taxon>
        <taxon>Diptera</taxon>
        <taxon>Nematocera</taxon>
        <taxon>Culicoidea</taxon>
        <taxon>Culicidae</taxon>
        <taxon>Culicinae</taxon>
        <taxon>Aedini</taxon>
        <taxon>Aedes</taxon>
        <taxon>Stegomyia</taxon>
    </lineage>
</organism>
<feature type="region of interest" description="Disordered" evidence="1">
    <location>
        <begin position="1"/>
        <end position="71"/>
    </location>
</feature>
<dbReference type="Proteomes" id="UP000682892">
    <property type="component" value="Unassembled WGS sequence"/>
</dbReference>
<dbReference type="PaxDb" id="7159-AAEL014319-PA"/>
<reference evidence="2" key="2">
    <citation type="journal article" date="2007" name="Science">
        <title>Genome sequence of Aedes aegypti, a major arbovirus vector.</title>
        <authorList>
            <person name="Nene V."/>
            <person name="Wortman J.R."/>
            <person name="Lawson D."/>
            <person name="Haas B."/>
            <person name="Kodira C."/>
            <person name="Tu Z.J."/>
            <person name="Loftus B."/>
            <person name="Xi Z."/>
            <person name="Megy K."/>
            <person name="Grabherr M."/>
            <person name="Ren Q."/>
            <person name="Zdobnov E.M."/>
            <person name="Lobo N.F."/>
            <person name="Campbell K.S."/>
            <person name="Brown S.E."/>
            <person name="Bonaldo M.F."/>
            <person name="Zhu J."/>
            <person name="Sinkins S.P."/>
            <person name="Hogenkamp D.G."/>
            <person name="Amedeo P."/>
            <person name="Arensburger P."/>
            <person name="Atkinson P.W."/>
            <person name="Bidwell S."/>
            <person name="Biedler J."/>
            <person name="Birney E."/>
            <person name="Bruggner R.V."/>
            <person name="Costas J."/>
            <person name="Coy M.R."/>
            <person name="Crabtree J."/>
            <person name="Crawford M."/>
            <person name="Debruyn B."/>
            <person name="Decaprio D."/>
            <person name="Eiglmeier K."/>
            <person name="Eisenstadt E."/>
            <person name="El-Dorry H."/>
            <person name="Gelbart W.M."/>
            <person name="Gomes S.L."/>
            <person name="Hammond M."/>
            <person name="Hannick L.I."/>
            <person name="Hogan J.R."/>
            <person name="Holmes M.H."/>
            <person name="Jaffe D."/>
            <person name="Johnston J.S."/>
            <person name="Kennedy R.C."/>
            <person name="Koo H."/>
            <person name="Kravitz S."/>
            <person name="Kriventseva E.V."/>
            <person name="Kulp D."/>
            <person name="Labutti K."/>
            <person name="Lee E."/>
            <person name="Li S."/>
            <person name="Lovin D.D."/>
            <person name="Mao C."/>
            <person name="Mauceli E."/>
            <person name="Menck C.F."/>
            <person name="Miller J.R."/>
            <person name="Montgomery P."/>
            <person name="Mori A."/>
            <person name="Nascimento A.L."/>
            <person name="Naveira H.F."/>
            <person name="Nusbaum C."/>
            <person name="O'leary S."/>
            <person name="Orvis J."/>
            <person name="Pertea M."/>
            <person name="Quesneville H."/>
            <person name="Reidenbach K.R."/>
            <person name="Rogers Y.H."/>
            <person name="Roth C.W."/>
            <person name="Schneider J.R."/>
            <person name="Schatz M."/>
            <person name="Shumway M."/>
            <person name="Stanke M."/>
            <person name="Stinson E.O."/>
            <person name="Tubio J.M."/>
            <person name="Vanzee J.P."/>
            <person name="Verjovski-Almeida S."/>
            <person name="Werner D."/>
            <person name="White O."/>
            <person name="Wyder S."/>
            <person name="Zeng Q."/>
            <person name="Zhao Q."/>
            <person name="Zhao Y."/>
            <person name="Hill C.A."/>
            <person name="Raikhel A.S."/>
            <person name="Soares M.B."/>
            <person name="Knudson D.L."/>
            <person name="Lee N.H."/>
            <person name="Galagan J."/>
            <person name="Salzberg S.L."/>
            <person name="Paulsen I.T."/>
            <person name="Dimopoulos G."/>
            <person name="Collins F.H."/>
            <person name="Birren B."/>
            <person name="Fraser-Liggett C.M."/>
            <person name="Severson D.W."/>
        </authorList>
    </citation>
    <scope>NUCLEOTIDE SEQUENCE [LARGE SCALE GENOMIC DNA]</scope>
    <source>
        <strain evidence="2">Liverpool</strain>
    </source>
</reference>
<evidence type="ECO:0000256" key="1">
    <source>
        <dbReference type="SAM" id="MobiDB-lite"/>
    </source>
</evidence>
<protein>
    <submittedName>
        <fullName evidence="2">AAEL014319-PA</fullName>
    </submittedName>
</protein>
<proteinExistence type="predicted"/>
<dbReference type="AlphaFoldDB" id="Q16GN6"/>
<reference evidence="2" key="1">
    <citation type="submission" date="2005-10" db="EMBL/GenBank/DDBJ databases">
        <authorList>
            <person name="Loftus B.J."/>
            <person name="Nene V.M."/>
            <person name="Hannick L.I."/>
            <person name="Bidwell S."/>
            <person name="Haas B."/>
            <person name="Amedeo P."/>
            <person name="Orvis J."/>
            <person name="Wortman J.R."/>
            <person name="White O.R."/>
            <person name="Salzberg S."/>
            <person name="Shumway M."/>
            <person name="Koo H."/>
            <person name="Zhao Y."/>
            <person name="Holmes M."/>
            <person name="Miller J."/>
            <person name="Schatz M."/>
            <person name="Pop M."/>
            <person name="Pai G."/>
            <person name="Utterback T."/>
            <person name="Rogers Y.-H."/>
            <person name="Kravitz S."/>
            <person name="Fraser C.M."/>
        </authorList>
    </citation>
    <scope>NUCLEOTIDE SEQUENCE</scope>
    <source>
        <strain evidence="2">Liverpool</strain>
    </source>
</reference>
<dbReference type="HOGENOM" id="CLU_1735935_0_0_1"/>
<sequence length="151" mass="16184">HGGSGGKRPGPEAGRHPAVLPARQQCRQSPADSSPSLPDGVRNRQPESRKGPRQKQGRPCGGNGADPSLRKVRIDVRSWKGGVGQFPTASGRCIQEEPYRTGRAGDEARQNAVRIPTPVVTCPAGDCLDLHLDDSTLSCWDRLNDDSAARE</sequence>
<dbReference type="EMBL" id="CH478252">
    <property type="protein sequence ID" value="EAT33403.1"/>
    <property type="molecule type" value="Genomic_DNA"/>
</dbReference>
<accession>Q16GN6</accession>
<evidence type="ECO:0000313" key="2">
    <source>
        <dbReference type="EMBL" id="EAT33403.1"/>
    </source>
</evidence>
<reference evidence="2" key="3">
    <citation type="submission" date="2012-09" db="EMBL/GenBank/DDBJ databases">
        <authorList>
            <consortium name="VectorBase"/>
        </authorList>
    </citation>
    <scope>NUCLEOTIDE SEQUENCE</scope>
    <source>
        <strain evidence="2">Liverpool</strain>
    </source>
</reference>
<feature type="non-terminal residue" evidence="2">
    <location>
        <position position="1"/>
    </location>
</feature>
<feature type="compositionally biased region" description="Polar residues" evidence="1">
    <location>
        <begin position="25"/>
        <end position="36"/>
    </location>
</feature>
<name>Q16GN6_AEDAE</name>
<gene>
    <name evidence="2" type="ORF">AaeL_AAEL014319</name>
</gene>